<accession>A0A314YKQ3</accession>
<dbReference type="EMBL" id="PJQY01001044">
    <property type="protein sequence ID" value="PQQ05761.1"/>
    <property type="molecule type" value="Genomic_DNA"/>
</dbReference>
<keyword evidence="2" id="KW-1185">Reference proteome</keyword>
<sequence>MFCSLPISDIRLKWDGEDNTNQTGEGERNPPILARHVAGIVENRREYGALEENITHHQQHHSCFQMRRCFA</sequence>
<dbReference type="Proteomes" id="UP000250321">
    <property type="component" value="Unassembled WGS sequence"/>
</dbReference>
<protein>
    <submittedName>
        <fullName evidence="1">Uncharacterized protein</fullName>
    </submittedName>
</protein>
<reference evidence="1 2" key="1">
    <citation type="submission" date="2018-02" db="EMBL/GenBank/DDBJ databases">
        <title>Draft genome of wild Prunus yedoensis var. nudiflora.</title>
        <authorList>
            <person name="Baek S."/>
            <person name="Kim J.-H."/>
            <person name="Choi K."/>
            <person name="Kim G.-B."/>
            <person name="Cho A."/>
            <person name="Jang H."/>
            <person name="Shin C.-H."/>
            <person name="Yu H.-J."/>
            <person name="Mun J.-H."/>
        </authorList>
    </citation>
    <scope>NUCLEOTIDE SEQUENCE [LARGE SCALE GENOMIC DNA]</scope>
    <source>
        <strain evidence="2">cv. Jeju island</strain>
        <tissue evidence="1">Leaf</tissue>
    </source>
</reference>
<proteinExistence type="predicted"/>
<evidence type="ECO:0000313" key="1">
    <source>
        <dbReference type="EMBL" id="PQQ05761.1"/>
    </source>
</evidence>
<name>A0A314YKQ3_PRUYE</name>
<comment type="caution">
    <text evidence="1">The sequence shown here is derived from an EMBL/GenBank/DDBJ whole genome shotgun (WGS) entry which is preliminary data.</text>
</comment>
<gene>
    <name evidence="1" type="ORF">Pyn_39655</name>
</gene>
<organism evidence="1 2">
    <name type="scientific">Prunus yedoensis var. nudiflora</name>
    <dbReference type="NCBI Taxonomy" id="2094558"/>
    <lineage>
        <taxon>Eukaryota</taxon>
        <taxon>Viridiplantae</taxon>
        <taxon>Streptophyta</taxon>
        <taxon>Embryophyta</taxon>
        <taxon>Tracheophyta</taxon>
        <taxon>Spermatophyta</taxon>
        <taxon>Magnoliopsida</taxon>
        <taxon>eudicotyledons</taxon>
        <taxon>Gunneridae</taxon>
        <taxon>Pentapetalae</taxon>
        <taxon>rosids</taxon>
        <taxon>fabids</taxon>
        <taxon>Rosales</taxon>
        <taxon>Rosaceae</taxon>
        <taxon>Amygdaloideae</taxon>
        <taxon>Amygdaleae</taxon>
        <taxon>Prunus</taxon>
    </lineage>
</organism>
<evidence type="ECO:0000313" key="2">
    <source>
        <dbReference type="Proteomes" id="UP000250321"/>
    </source>
</evidence>
<dbReference type="AlphaFoldDB" id="A0A314YKQ3"/>